<dbReference type="Pfam" id="PF05949">
    <property type="entry name" value="DUF881"/>
    <property type="match status" value="1"/>
</dbReference>
<dbReference type="Gene3D" id="3.30.70.1880">
    <property type="entry name" value="Protein of unknown function DUF881"/>
    <property type="match status" value="1"/>
</dbReference>
<organism evidence="2 3">
    <name type="scientific">Nocardioides marmotae</name>
    <dbReference type="NCBI Taxonomy" id="2663857"/>
    <lineage>
        <taxon>Bacteria</taxon>
        <taxon>Bacillati</taxon>
        <taxon>Actinomycetota</taxon>
        <taxon>Actinomycetes</taxon>
        <taxon>Propionibacteriales</taxon>
        <taxon>Nocardioidaceae</taxon>
        <taxon>Nocardioides</taxon>
    </lineage>
</organism>
<dbReference type="Proteomes" id="UP000433406">
    <property type="component" value="Unassembled WGS sequence"/>
</dbReference>
<sequence length="228" mass="23916">MVVLSGTLFVASAQNSDGTDLRPGRYTDLASLVEAEAEQYDALRQRAADLDDEVDRLAGSVSNAGVTKARRQADALRDMGGLEPRRGPGVRIVLSDAPPEVVDAQPPDADVNEFVVHQQDIQAVVNALWRGGATAVTIAGQRIITTTGIKCEGNAVTLHGVPYPQPYVIEAVGDPGSLQASVGGDDYVAAYLDAVGRGAVGWDLAVEDEVVAPAYDGVLTMSYAQPLD</sequence>
<name>A0A6I3JDV9_9ACTN</name>
<proteinExistence type="inferred from homology"/>
<dbReference type="InterPro" id="IPR010273">
    <property type="entry name" value="DUF881"/>
</dbReference>
<dbReference type="PANTHER" id="PTHR37313">
    <property type="entry name" value="UPF0749 PROTEIN RV1825"/>
    <property type="match status" value="1"/>
</dbReference>
<dbReference type="AlphaFoldDB" id="A0A6I3JDV9"/>
<dbReference type="PANTHER" id="PTHR37313:SF4">
    <property type="entry name" value="CONSERVED MEMBRANE PROTEIN-RELATED"/>
    <property type="match status" value="1"/>
</dbReference>
<comment type="similarity">
    <text evidence="1">Belongs to the UPF0749 family.</text>
</comment>
<evidence type="ECO:0000313" key="3">
    <source>
        <dbReference type="Proteomes" id="UP000433406"/>
    </source>
</evidence>
<keyword evidence="3" id="KW-1185">Reference proteome</keyword>
<dbReference type="EMBL" id="WLCI01000015">
    <property type="protein sequence ID" value="MTB96258.1"/>
    <property type="molecule type" value="Genomic_DNA"/>
</dbReference>
<dbReference type="GO" id="GO:0005886">
    <property type="term" value="C:plasma membrane"/>
    <property type="evidence" value="ECO:0007669"/>
    <property type="project" value="TreeGrafter"/>
</dbReference>
<evidence type="ECO:0000313" key="2">
    <source>
        <dbReference type="EMBL" id="MTB96258.1"/>
    </source>
</evidence>
<protein>
    <submittedName>
        <fullName evidence="2">DUF881 domain-containing protein</fullName>
    </submittedName>
</protein>
<evidence type="ECO:0000256" key="1">
    <source>
        <dbReference type="ARBA" id="ARBA00009108"/>
    </source>
</evidence>
<reference evidence="2 3" key="1">
    <citation type="submission" date="2019-10" db="EMBL/GenBank/DDBJ databases">
        <title>Nocardioides novel species isolated from the excrement of Marmot.</title>
        <authorList>
            <person name="Zhang G."/>
        </authorList>
    </citation>
    <scope>NUCLEOTIDE SEQUENCE [LARGE SCALE GENOMIC DNA]</scope>
    <source>
        <strain evidence="3">zg-579</strain>
    </source>
</reference>
<accession>A0A6I3JDV9</accession>
<comment type="caution">
    <text evidence="2">The sequence shown here is derived from an EMBL/GenBank/DDBJ whole genome shotgun (WGS) entry which is preliminary data.</text>
</comment>
<gene>
    <name evidence="2" type="ORF">GGQ22_14355</name>
</gene>